<comment type="caution">
    <text evidence="2">The sequence shown here is derived from an EMBL/GenBank/DDBJ whole genome shotgun (WGS) entry which is preliminary data.</text>
</comment>
<reference evidence="2" key="1">
    <citation type="submission" date="2019-11" db="EMBL/GenBank/DDBJ databases">
        <title>Lipid analysis of CO2-rich subsurface aquifers suggests an autotrophy-based deep biosphere with lysolipids enriched in CPR bacteria.</title>
        <authorList>
            <person name="Probst A.J."/>
            <person name="Elling F.J."/>
            <person name="Castelle C.J."/>
            <person name="Zhu Q."/>
            <person name="Elvert M."/>
            <person name="Birarda G."/>
            <person name="Holman H.-Y."/>
            <person name="Lane K.R."/>
            <person name="Ladd B."/>
            <person name="Ryan M.C."/>
            <person name="Woyke T."/>
            <person name="Hinrichs K.-U."/>
            <person name="Banfield J.F."/>
        </authorList>
    </citation>
    <scope>NUCLEOTIDE SEQUENCE</scope>
    <source>
        <strain evidence="1">CG_2015-01_33_1645</strain>
        <strain evidence="2">CG_2015-04_33_537</strain>
    </source>
</reference>
<dbReference type="Proteomes" id="UP000768163">
    <property type="component" value="Unassembled WGS sequence"/>
</dbReference>
<gene>
    <name evidence="2" type="ORF">GW779_06375</name>
    <name evidence="1" type="ORF">GW910_04245</name>
</gene>
<dbReference type="EMBL" id="JAACVF010000108">
    <property type="protein sequence ID" value="NCN65258.1"/>
    <property type="molecule type" value="Genomic_DNA"/>
</dbReference>
<sequence>MNELETPGETRLHEVERHISFLKFRQLPMHLKFDEKKMAKFKTMSIV</sequence>
<dbReference type="Proteomes" id="UP000738826">
    <property type="component" value="Unassembled WGS sequence"/>
</dbReference>
<organism evidence="2 3">
    <name type="scientific">Candidatus Altarchaeum hamiconexum</name>
    <dbReference type="NCBI Taxonomy" id="1803513"/>
    <lineage>
        <taxon>Archaea</taxon>
        <taxon>Candidatus Altarchaeota</taxon>
        <taxon>Candidatus Altiarchaeia</taxon>
        <taxon>Candidatus Altarchaeales</taxon>
        <taxon>Candidatus Altarchaeaceae</taxon>
        <taxon>Candidatus Altarchaeum</taxon>
    </lineage>
</organism>
<dbReference type="AlphaFoldDB" id="A0A8J7YZU1"/>
<evidence type="ECO:0000313" key="3">
    <source>
        <dbReference type="Proteomes" id="UP000738826"/>
    </source>
</evidence>
<protein>
    <submittedName>
        <fullName evidence="2">Uncharacterized protein</fullName>
    </submittedName>
</protein>
<name>A0A8J7YZU1_9ARCH</name>
<accession>A0A8J7YZU1</accession>
<dbReference type="EMBL" id="JAACQH010000148">
    <property type="protein sequence ID" value="NCS92003.1"/>
    <property type="molecule type" value="Genomic_DNA"/>
</dbReference>
<proteinExistence type="predicted"/>
<evidence type="ECO:0000313" key="2">
    <source>
        <dbReference type="EMBL" id="NCS92003.1"/>
    </source>
</evidence>
<evidence type="ECO:0000313" key="1">
    <source>
        <dbReference type="EMBL" id="NCN65258.1"/>
    </source>
</evidence>